<evidence type="ECO:0000313" key="3">
    <source>
        <dbReference type="Proteomes" id="UP000236311"/>
    </source>
</evidence>
<dbReference type="OrthoDB" id="9790489at2"/>
<reference evidence="2 3" key="1">
    <citation type="submission" date="2018-01" db="EMBL/GenBank/DDBJ databases">
        <authorList>
            <person name="Gaut B.S."/>
            <person name="Morton B.R."/>
            <person name="Clegg M.T."/>
            <person name="Duvall M.R."/>
        </authorList>
    </citation>
    <scope>NUCLEOTIDE SEQUENCE [LARGE SCALE GENOMIC DNA]</scope>
    <source>
        <strain evidence="2">GP69</strain>
    </source>
</reference>
<keyword evidence="3" id="KW-1185">Reference proteome</keyword>
<organism evidence="2 3">
    <name type="scientific">Acetatifactor muris</name>
    <dbReference type="NCBI Taxonomy" id="879566"/>
    <lineage>
        <taxon>Bacteria</taxon>
        <taxon>Bacillati</taxon>
        <taxon>Bacillota</taxon>
        <taxon>Clostridia</taxon>
        <taxon>Lachnospirales</taxon>
        <taxon>Lachnospiraceae</taxon>
        <taxon>Acetatifactor</taxon>
    </lineage>
</organism>
<evidence type="ECO:0000259" key="1">
    <source>
        <dbReference type="Pfam" id="PF14194"/>
    </source>
</evidence>
<evidence type="ECO:0000313" key="2">
    <source>
        <dbReference type="EMBL" id="SOY29952.1"/>
    </source>
</evidence>
<dbReference type="Proteomes" id="UP000236311">
    <property type="component" value="Unassembled WGS sequence"/>
</dbReference>
<proteinExistence type="predicted"/>
<dbReference type="EMBL" id="OFSM01000013">
    <property type="protein sequence ID" value="SOY29952.1"/>
    <property type="molecule type" value="Genomic_DNA"/>
</dbReference>
<feature type="domain" description="Cysteine-rich VLP" evidence="1">
    <location>
        <begin position="8"/>
        <end position="63"/>
    </location>
</feature>
<dbReference type="AlphaFoldDB" id="A0A2K4ZHS9"/>
<sequence length="121" mass="13973">MSEVKRLTPPQSRKVNALVRRTCCNCDNGNCILLDDGDYCVCPQLISYSLLCKWFRIAVLPADKELYAELYHTEDMRRCSVCGAPFASSSNRAIYCPDCRKRITRRQTAERMRKMRGNVTR</sequence>
<dbReference type="Pfam" id="PF14194">
    <property type="entry name" value="Cys_rich_VLP"/>
    <property type="match status" value="1"/>
</dbReference>
<accession>A0A2K4ZHS9</accession>
<name>A0A2K4ZHS9_9FIRM</name>
<dbReference type="InterPro" id="IPR025973">
    <property type="entry name" value="Cys_rich_VLP_dom"/>
</dbReference>
<protein>
    <recommendedName>
        <fullName evidence="1">Cysteine-rich VLP domain-containing protein</fullName>
    </recommendedName>
</protein>
<gene>
    <name evidence="2" type="ORF">AMURIS_02673</name>
</gene>
<dbReference type="RefSeq" id="WP_103240036.1">
    <property type="nucleotide sequence ID" value="NZ_JANJZD010000012.1"/>
</dbReference>